<name>A0ACC0ALK1_CATRO</name>
<keyword evidence="2" id="KW-1185">Reference proteome</keyword>
<organism evidence="1 2">
    <name type="scientific">Catharanthus roseus</name>
    <name type="common">Madagascar periwinkle</name>
    <name type="synonym">Vinca rosea</name>
    <dbReference type="NCBI Taxonomy" id="4058"/>
    <lineage>
        <taxon>Eukaryota</taxon>
        <taxon>Viridiplantae</taxon>
        <taxon>Streptophyta</taxon>
        <taxon>Embryophyta</taxon>
        <taxon>Tracheophyta</taxon>
        <taxon>Spermatophyta</taxon>
        <taxon>Magnoliopsida</taxon>
        <taxon>eudicotyledons</taxon>
        <taxon>Gunneridae</taxon>
        <taxon>Pentapetalae</taxon>
        <taxon>asterids</taxon>
        <taxon>lamiids</taxon>
        <taxon>Gentianales</taxon>
        <taxon>Apocynaceae</taxon>
        <taxon>Rauvolfioideae</taxon>
        <taxon>Vinceae</taxon>
        <taxon>Catharanthinae</taxon>
        <taxon>Catharanthus</taxon>
    </lineage>
</organism>
<proteinExistence type="predicted"/>
<accession>A0ACC0ALK1</accession>
<comment type="caution">
    <text evidence="1">The sequence shown here is derived from an EMBL/GenBank/DDBJ whole genome shotgun (WGS) entry which is preliminary data.</text>
</comment>
<reference evidence="2" key="1">
    <citation type="journal article" date="2023" name="Nat. Plants">
        <title>Single-cell RNA sequencing provides a high-resolution roadmap for understanding the multicellular compartmentation of specialized metabolism.</title>
        <authorList>
            <person name="Sun S."/>
            <person name="Shen X."/>
            <person name="Li Y."/>
            <person name="Li Y."/>
            <person name="Wang S."/>
            <person name="Li R."/>
            <person name="Zhang H."/>
            <person name="Shen G."/>
            <person name="Guo B."/>
            <person name="Wei J."/>
            <person name="Xu J."/>
            <person name="St-Pierre B."/>
            <person name="Chen S."/>
            <person name="Sun C."/>
        </authorList>
    </citation>
    <scope>NUCLEOTIDE SEQUENCE [LARGE SCALE GENOMIC DNA]</scope>
</reference>
<evidence type="ECO:0000313" key="1">
    <source>
        <dbReference type="EMBL" id="KAI5661857.1"/>
    </source>
</evidence>
<gene>
    <name evidence="1" type="ORF">M9H77_21180</name>
</gene>
<protein>
    <submittedName>
        <fullName evidence="1">Uncharacterized protein</fullName>
    </submittedName>
</protein>
<sequence>MEAQNSEQSASLVMKYRRGNRVEVASKEEGFVGSYFGATIVTKLNGDEYIVTYHNLLKDDLSGPLREVVSVNEIRPEPPEIEVTSFNLGDEIDAFDNDGWWVGKISGRIGSHHYSVYFGYTGEEIVYPGDRLRVHQDFVKGKWISLQKRGNFLSKSK</sequence>
<dbReference type="Proteomes" id="UP001060085">
    <property type="component" value="Linkage Group LG05"/>
</dbReference>
<evidence type="ECO:0000313" key="2">
    <source>
        <dbReference type="Proteomes" id="UP001060085"/>
    </source>
</evidence>
<dbReference type="EMBL" id="CM044705">
    <property type="protein sequence ID" value="KAI5661857.1"/>
    <property type="molecule type" value="Genomic_DNA"/>
</dbReference>